<dbReference type="EMBL" id="CP003379">
    <property type="protein sequence ID" value="AFL87606.1"/>
    <property type="molecule type" value="Genomic_DNA"/>
</dbReference>
<keyword evidence="3" id="KW-1185">Reference proteome</keyword>
<dbReference type="RefSeq" id="WP_014785175.1">
    <property type="nucleotide sequence ID" value="NC_018014.1"/>
</dbReference>
<evidence type="ECO:0000313" key="3">
    <source>
        <dbReference type="Proteomes" id="UP000006056"/>
    </source>
</evidence>
<dbReference type="KEGG" id="trs:Terro_1297"/>
<evidence type="ECO:0008006" key="4">
    <source>
        <dbReference type="Google" id="ProtNLM"/>
    </source>
</evidence>
<dbReference type="STRING" id="926566.Terro_1297"/>
<gene>
    <name evidence="2" type="ordered locus">Terro_1297</name>
</gene>
<keyword evidence="1" id="KW-0732">Signal</keyword>
<dbReference type="InterPro" id="IPR011250">
    <property type="entry name" value="OMP/PagP_B-barrel"/>
</dbReference>
<dbReference type="eggNOG" id="ENOG503444A">
    <property type="taxonomic scope" value="Bacteria"/>
</dbReference>
<sequence length="173" mass="18505">MPLNTVRRFCLTVLSAALPLMVAAPVAHAQTGIYLQFTGQSNDLNSNGWFYGPTFGVYQDRHSAGPVHIGLDFRGSILKHDNAQFASGLGGLRLTVVPHVIPFKIYGEALAGVGIVSNGASNTHVQYQVNGGFEYTILPRIDWRVAEIAYNGYSGTGTGNPVGLSTGLVFRLP</sequence>
<evidence type="ECO:0000256" key="1">
    <source>
        <dbReference type="SAM" id="SignalP"/>
    </source>
</evidence>
<feature type="signal peptide" evidence="1">
    <location>
        <begin position="1"/>
        <end position="29"/>
    </location>
</feature>
<accession>I3ZED8</accession>
<feature type="chain" id="PRO_5003683786" description="Outer membrane protein beta-barrel domain-containing protein" evidence="1">
    <location>
        <begin position="30"/>
        <end position="173"/>
    </location>
</feature>
<proteinExistence type="predicted"/>
<evidence type="ECO:0000313" key="2">
    <source>
        <dbReference type="EMBL" id="AFL87606.1"/>
    </source>
</evidence>
<reference evidence="2 3" key="1">
    <citation type="submission" date="2012-06" db="EMBL/GenBank/DDBJ databases">
        <title>Complete genome of Terriglobus roseus DSM 18391.</title>
        <authorList>
            <consortium name="US DOE Joint Genome Institute (JGI-PGF)"/>
            <person name="Lucas S."/>
            <person name="Copeland A."/>
            <person name="Lapidus A."/>
            <person name="Glavina del Rio T."/>
            <person name="Dalin E."/>
            <person name="Tice H."/>
            <person name="Bruce D."/>
            <person name="Goodwin L."/>
            <person name="Pitluck S."/>
            <person name="Peters L."/>
            <person name="Mikhailova N."/>
            <person name="Munk A.C.C."/>
            <person name="Kyrpides N."/>
            <person name="Mavromatis K."/>
            <person name="Ivanova N."/>
            <person name="Brettin T."/>
            <person name="Detter J.C."/>
            <person name="Han C."/>
            <person name="Larimer F."/>
            <person name="Land M."/>
            <person name="Hauser L."/>
            <person name="Markowitz V."/>
            <person name="Cheng J.-F."/>
            <person name="Hugenholtz P."/>
            <person name="Woyke T."/>
            <person name="Wu D."/>
            <person name="Brambilla E."/>
            <person name="Klenk H.-P."/>
            <person name="Eisen J.A."/>
        </authorList>
    </citation>
    <scope>NUCLEOTIDE SEQUENCE [LARGE SCALE GENOMIC DNA]</scope>
    <source>
        <strain evidence="3">DSM 18391 / NRRL B-41598 / KBS 63</strain>
    </source>
</reference>
<dbReference type="SUPFAM" id="SSF56925">
    <property type="entry name" value="OMPA-like"/>
    <property type="match status" value="1"/>
</dbReference>
<protein>
    <recommendedName>
        <fullName evidence="4">Outer membrane protein beta-barrel domain-containing protein</fullName>
    </recommendedName>
</protein>
<dbReference type="AlphaFoldDB" id="I3ZED8"/>
<organism evidence="2 3">
    <name type="scientific">Terriglobus roseus (strain DSM 18391 / NRRL B-41598 / KBS 63)</name>
    <dbReference type="NCBI Taxonomy" id="926566"/>
    <lineage>
        <taxon>Bacteria</taxon>
        <taxon>Pseudomonadati</taxon>
        <taxon>Acidobacteriota</taxon>
        <taxon>Terriglobia</taxon>
        <taxon>Terriglobales</taxon>
        <taxon>Acidobacteriaceae</taxon>
        <taxon>Terriglobus</taxon>
    </lineage>
</organism>
<dbReference type="Proteomes" id="UP000006056">
    <property type="component" value="Chromosome"/>
</dbReference>
<dbReference type="HOGENOM" id="CLU_101338_0_0_0"/>
<name>I3ZED8_TERRK</name>